<feature type="region of interest" description="Disordered" evidence="1">
    <location>
        <begin position="561"/>
        <end position="609"/>
    </location>
</feature>
<reference evidence="3" key="1">
    <citation type="submission" date="2023-07" db="EMBL/GenBank/DDBJ databases">
        <title>A chromosome-level genome assembly of Lolium multiflorum.</title>
        <authorList>
            <person name="Chen Y."/>
            <person name="Copetti D."/>
            <person name="Kolliker R."/>
            <person name="Studer B."/>
        </authorList>
    </citation>
    <scope>NUCLEOTIDE SEQUENCE</scope>
    <source>
        <strain evidence="3">02402/16</strain>
        <tissue evidence="3">Leaf</tissue>
    </source>
</reference>
<dbReference type="PANTHER" id="PTHR43383">
    <property type="entry name" value="NODULIN 6"/>
    <property type="match status" value="1"/>
</dbReference>
<keyword evidence="4" id="KW-1185">Reference proteome</keyword>
<comment type="caution">
    <text evidence="3">The sequence shown here is derived from an EMBL/GenBank/DDBJ whole genome shotgun (WGS) entry which is preliminary data.</text>
</comment>
<dbReference type="PANTHER" id="PTHR43383:SF2">
    <property type="entry name" value="AMIDOHYDROLASE 2 FAMILY PROTEIN"/>
    <property type="match status" value="1"/>
</dbReference>
<feature type="domain" description="Reverse transcriptase Ty1/copia-type" evidence="2">
    <location>
        <begin position="237"/>
        <end position="466"/>
    </location>
</feature>
<feature type="compositionally biased region" description="Low complexity" evidence="1">
    <location>
        <begin position="568"/>
        <end position="592"/>
    </location>
</feature>
<evidence type="ECO:0000259" key="2">
    <source>
        <dbReference type="Pfam" id="PF07727"/>
    </source>
</evidence>
<evidence type="ECO:0000313" key="3">
    <source>
        <dbReference type="EMBL" id="KAK1610916.1"/>
    </source>
</evidence>
<feature type="compositionally biased region" description="Basic residues" evidence="1">
    <location>
        <begin position="496"/>
        <end position="506"/>
    </location>
</feature>
<feature type="compositionally biased region" description="Basic and acidic residues" evidence="1">
    <location>
        <begin position="72"/>
        <end position="87"/>
    </location>
</feature>
<evidence type="ECO:0000313" key="4">
    <source>
        <dbReference type="Proteomes" id="UP001231189"/>
    </source>
</evidence>
<feature type="region of interest" description="Disordered" evidence="1">
    <location>
        <begin position="66"/>
        <end position="161"/>
    </location>
</feature>
<dbReference type="EMBL" id="JAUUTY010000007">
    <property type="protein sequence ID" value="KAK1610916.1"/>
    <property type="molecule type" value="Genomic_DNA"/>
</dbReference>
<protein>
    <recommendedName>
        <fullName evidence="2">Reverse transcriptase Ty1/copia-type domain-containing protein</fullName>
    </recommendedName>
</protein>
<dbReference type="InterPro" id="IPR043502">
    <property type="entry name" value="DNA/RNA_pol_sf"/>
</dbReference>
<evidence type="ECO:0000256" key="1">
    <source>
        <dbReference type="SAM" id="MobiDB-lite"/>
    </source>
</evidence>
<accession>A0AAD8QZ81</accession>
<name>A0AAD8QZ81_LOLMU</name>
<dbReference type="InterPro" id="IPR013103">
    <property type="entry name" value="RVT_2"/>
</dbReference>
<feature type="compositionally biased region" description="Basic and acidic residues" evidence="1">
    <location>
        <begin position="516"/>
        <end position="531"/>
    </location>
</feature>
<dbReference type="SUPFAM" id="SSF56672">
    <property type="entry name" value="DNA/RNA polymerases"/>
    <property type="match status" value="1"/>
</dbReference>
<proteinExistence type="predicted"/>
<sequence length="609" mass="68594">MKMAVKMAAVSMEKPSGGLPVPRCAEQTPVPDLGFAMAARKVSRAWLFVSSEERWTKPNELENLRVSTRRQATSEERWRKPNEEENLKVYTRRKSQHEQQQQQVPTTSDTQVQGEQHAQQQAPTTSDTQVQGEQHAPTGVETDELSDDAGPSITRDSMDLPIALRKGTRAAARKPPNWYQEEHDIANYVSYASLSTNYRAFIASLQSVVIPRDWKEAKQDPKWYEAMLEEMKALEKNNTWDLVTLPAGKRPVTCKWVYSVKQSPEGKIERYKARLVARGYSQTYGIDYVETFAPVAKMSTIRTLISCAANFGWPLHQLDVKNAFLHGDLREEVYMDIPPGFSNNSNTQGKVCRLKKSLYGLKQSPRAWFDRFRRAMRNMRYKQCNRDHIVFYRHSGRRITILAVYVDDIVITGDDNDEISRLKMRLSREFEVKDLGQLKYFLGIEIARSPKGIVISQRKYVLDLLNETAPVPGGVFASTTTLLLVFSSTTMPPKASARKMRAKKTKPPGMSNAEWAADKKRREVETSGRAERVKRAAAKRAAAAAQDEQARIISMAMSGGGMFPGRWPTQGTTSPPSSFSPSLYSPSPTPCSKRAPTSNRPVHAVAARA</sequence>
<gene>
    <name evidence="3" type="ORF">QYE76_034589</name>
</gene>
<dbReference type="Proteomes" id="UP001231189">
    <property type="component" value="Unassembled WGS sequence"/>
</dbReference>
<dbReference type="Pfam" id="PF07727">
    <property type="entry name" value="RVT_2"/>
    <property type="match status" value="1"/>
</dbReference>
<feature type="compositionally biased region" description="Low complexity" evidence="1">
    <location>
        <begin position="98"/>
        <end position="121"/>
    </location>
</feature>
<dbReference type="AlphaFoldDB" id="A0AAD8QZ81"/>
<feature type="region of interest" description="Disordered" evidence="1">
    <location>
        <begin position="495"/>
        <end position="531"/>
    </location>
</feature>
<feature type="compositionally biased region" description="Polar residues" evidence="1">
    <location>
        <begin position="122"/>
        <end position="132"/>
    </location>
</feature>
<organism evidence="3 4">
    <name type="scientific">Lolium multiflorum</name>
    <name type="common">Italian ryegrass</name>
    <name type="synonym">Lolium perenne subsp. multiflorum</name>
    <dbReference type="NCBI Taxonomy" id="4521"/>
    <lineage>
        <taxon>Eukaryota</taxon>
        <taxon>Viridiplantae</taxon>
        <taxon>Streptophyta</taxon>
        <taxon>Embryophyta</taxon>
        <taxon>Tracheophyta</taxon>
        <taxon>Spermatophyta</taxon>
        <taxon>Magnoliopsida</taxon>
        <taxon>Liliopsida</taxon>
        <taxon>Poales</taxon>
        <taxon>Poaceae</taxon>
        <taxon>BOP clade</taxon>
        <taxon>Pooideae</taxon>
        <taxon>Poodae</taxon>
        <taxon>Poeae</taxon>
        <taxon>Poeae Chloroplast Group 2 (Poeae type)</taxon>
        <taxon>Loliodinae</taxon>
        <taxon>Loliinae</taxon>
        <taxon>Lolium</taxon>
    </lineage>
</organism>